<dbReference type="GO" id="GO:0070776">
    <property type="term" value="C:MOZ/MORF histone acetyltransferase complex"/>
    <property type="evidence" value="ECO:0007669"/>
    <property type="project" value="TreeGrafter"/>
</dbReference>
<evidence type="ECO:0000256" key="13">
    <source>
        <dbReference type="SAM" id="MobiDB-lite"/>
    </source>
</evidence>
<feature type="domain" description="MYST-type HAT" evidence="15">
    <location>
        <begin position="647"/>
        <end position="930"/>
    </location>
</feature>
<feature type="region of interest" description="Disordered" evidence="13">
    <location>
        <begin position="209"/>
        <end position="229"/>
    </location>
</feature>
<dbReference type="InterPro" id="IPR013083">
    <property type="entry name" value="Znf_RING/FYVE/PHD"/>
</dbReference>
<dbReference type="InterPro" id="IPR019786">
    <property type="entry name" value="Zinc_finger_PHD-type_CS"/>
</dbReference>
<dbReference type="WBParaSite" id="MCU_002472-RB">
    <property type="protein sequence ID" value="MCU_002472-RB"/>
    <property type="gene ID" value="MCU_002472"/>
</dbReference>
<feature type="region of interest" description="Disordered" evidence="13">
    <location>
        <begin position="606"/>
        <end position="650"/>
    </location>
</feature>
<evidence type="ECO:0000256" key="12">
    <source>
        <dbReference type="PROSITE-ProRule" id="PRU00146"/>
    </source>
</evidence>
<keyword evidence="8" id="KW-0156">Chromatin regulator</keyword>
<dbReference type="SUPFAM" id="SSF57903">
    <property type="entry name" value="FYVE/PHD zinc finger"/>
    <property type="match status" value="2"/>
</dbReference>
<feature type="region of interest" description="Disordered" evidence="13">
    <location>
        <begin position="100"/>
        <end position="124"/>
    </location>
</feature>
<dbReference type="Gene3D" id="3.30.60.60">
    <property type="entry name" value="N-acetyl transferase-like"/>
    <property type="match status" value="1"/>
</dbReference>
<feature type="compositionally biased region" description="Polar residues" evidence="13">
    <location>
        <begin position="934"/>
        <end position="948"/>
    </location>
</feature>
<evidence type="ECO:0000256" key="2">
    <source>
        <dbReference type="ARBA" id="ARBA00010107"/>
    </source>
</evidence>
<keyword evidence="9" id="KW-0007">Acetylation</keyword>
<name>A0A5K3ERI6_MESCO</name>
<dbReference type="InterPro" id="IPR050603">
    <property type="entry name" value="MYST_HAT"/>
</dbReference>
<dbReference type="InterPro" id="IPR001965">
    <property type="entry name" value="Znf_PHD"/>
</dbReference>
<evidence type="ECO:0000313" key="16">
    <source>
        <dbReference type="WBParaSite" id="MCU_002472-RB"/>
    </source>
</evidence>
<feature type="compositionally biased region" description="Low complexity" evidence="13">
    <location>
        <begin position="612"/>
        <end position="635"/>
    </location>
</feature>
<feature type="region of interest" description="Disordered" evidence="13">
    <location>
        <begin position="1050"/>
        <end position="1090"/>
    </location>
</feature>
<sequence>MLHESGVTQEELTKILTVVNSLSSSNERATVDTISSHLPNEPPTADRLLKILNVAVTKGSIVKSLDGESYQPARSLRPQRRSGIVQAQDTLSELNKSRRGRVPRKNDNLTTCASSSHETRASAPPVNRDMAEIIPICSFCLGDEEANSRKEPEEMIACWGCGRSGHPSCLQMTPSMIQCVKRLRWYCVDCKRCTLCHYSSSNAAHTASIGHLGESPNENKEGHNDLDNSSDKDNDLLLCDTCDRGYHLSCVAPDLSEPPAGTWNCPICERCREVRTPPALASSEAGSAAVQDLGDPRLRAAAVCDVLTDHEIRLIRKALKGAVPARGRPPRSSKTPTTAPKSPVDTSLKPPSVPLKPKKSSTFVQKTLLNWAVKIEEKGKAPNNTKLGSTVVAPSHVVTRRGSLCSNNAPTSDGRTTRSATRLASDALGASSPPAKRPRLSALVSPLRIDIPENSQRSPATGGGNVDALSHSPRGLASGKRPRRCRTCKSPTTVATRPERTGVMRLRRRIGRPSVSSTNYTDDEGEEDTMDTIAADIVDGVGKTSERGGRKPSSKNDSATIFSSPSGRSVDADDEEDTELRSISDADRKLFSDIQVQVQNCLPQSLENSKQLPPANNPRLLNPTASTSSESSCASNHVAPAKDASPVQPRFPPRIQLGKYRITTWYSAPYPSEYARLNLLYICEFCLKYIKTVDVYMRHINKCTSYYPPGNEIYRSQNISVFEVDGYSSKLYCQQLCLLAKLFLDHKTLYYDVEPFLFYVVTVHDQSGYHVVGYFSKEKRSAQKYNLSCIMVLPPYQKQAFGRFLIDFSYLLSRIEGMPGSPEKPLSELGRLSYESYWRSKVLPFIIGDDTSQPTRSEVTIQEISESTGMDVHDVVATLQQLSTGVRLHPEDGRPLFTFDMESLSALKAKYDARAEHWIKLDDECLRWSPLTNQQETDASQEGQSSHLASPRAQPDSLKADLSPSNQLKTPAPKSHSSPVAPAAAASSPQPPKKRRPGRPPRRATLASTAASTKAPPPRNANNNNNNNTNPSSILLDAFPLPALDMVDASAPTPSVDGAQKGDGALLKTASQPTPCKKEGYFLTPQRPPDSPPSGYELWISVFGHSECSLSVSICGILVLHGLPCDVPQDILVRRWEIRSSVFPWQGT</sequence>
<feature type="region of interest" description="Disordered" evidence="13">
    <location>
        <begin position="450"/>
        <end position="580"/>
    </location>
</feature>
<evidence type="ECO:0000259" key="14">
    <source>
        <dbReference type="PROSITE" id="PS50016"/>
    </source>
</evidence>
<feature type="compositionally biased region" description="Basic and acidic residues" evidence="13">
    <location>
        <begin position="217"/>
        <end position="229"/>
    </location>
</feature>
<dbReference type="InterPro" id="IPR016181">
    <property type="entry name" value="Acyl_CoA_acyltransferase"/>
</dbReference>
<dbReference type="PANTHER" id="PTHR10615">
    <property type="entry name" value="HISTONE ACETYLTRANSFERASE"/>
    <property type="match status" value="1"/>
</dbReference>
<evidence type="ECO:0000256" key="7">
    <source>
        <dbReference type="ARBA" id="ARBA00022833"/>
    </source>
</evidence>
<keyword evidence="4" id="KW-0808">Transferase</keyword>
<comment type="subcellular location">
    <subcellularLocation>
        <location evidence="1">Nucleus</location>
    </subcellularLocation>
</comment>
<dbReference type="SMART" id="SM00249">
    <property type="entry name" value="PHD"/>
    <property type="match status" value="2"/>
</dbReference>
<dbReference type="GO" id="GO:0003712">
    <property type="term" value="F:transcription coregulator activity"/>
    <property type="evidence" value="ECO:0007669"/>
    <property type="project" value="TreeGrafter"/>
</dbReference>
<dbReference type="InterPro" id="IPR002717">
    <property type="entry name" value="HAT_MYST-type"/>
</dbReference>
<dbReference type="PROSITE" id="PS50016">
    <property type="entry name" value="ZF_PHD_2"/>
    <property type="match status" value="2"/>
</dbReference>
<dbReference type="GO" id="GO:0040029">
    <property type="term" value="P:epigenetic regulation of gene expression"/>
    <property type="evidence" value="ECO:0007669"/>
    <property type="project" value="UniProtKB-ARBA"/>
</dbReference>
<dbReference type="EC" id="2.3.1.48" evidence="3"/>
<dbReference type="Pfam" id="PF17772">
    <property type="entry name" value="zf-MYST"/>
    <property type="match status" value="1"/>
</dbReference>
<dbReference type="SUPFAM" id="SSF55729">
    <property type="entry name" value="Acyl-CoA N-acyltransferases (Nat)"/>
    <property type="match status" value="1"/>
</dbReference>
<dbReference type="GO" id="GO:0010484">
    <property type="term" value="F:histone H3 acetyltransferase activity"/>
    <property type="evidence" value="ECO:0007669"/>
    <property type="project" value="TreeGrafter"/>
</dbReference>
<dbReference type="Pfam" id="PF00628">
    <property type="entry name" value="PHD"/>
    <property type="match status" value="2"/>
</dbReference>
<evidence type="ECO:0000256" key="4">
    <source>
        <dbReference type="ARBA" id="ARBA00022679"/>
    </source>
</evidence>
<evidence type="ECO:0000256" key="6">
    <source>
        <dbReference type="ARBA" id="ARBA00022771"/>
    </source>
</evidence>
<protein>
    <recommendedName>
        <fullName evidence="3">histone acetyltransferase</fullName>
        <ecNumber evidence="3">2.3.1.48</ecNumber>
    </recommendedName>
</protein>
<dbReference type="InterPro" id="IPR040706">
    <property type="entry name" value="Zf-MYST"/>
</dbReference>
<feature type="domain" description="PHD-type" evidence="14">
    <location>
        <begin position="190"/>
        <end position="271"/>
    </location>
</feature>
<proteinExistence type="inferred from homology"/>
<evidence type="ECO:0000256" key="9">
    <source>
        <dbReference type="ARBA" id="ARBA00022990"/>
    </source>
</evidence>
<keyword evidence="5" id="KW-0479">Metal-binding</keyword>
<evidence type="ECO:0000259" key="15">
    <source>
        <dbReference type="PROSITE" id="PS51726"/>
    </source>
</evidence>
<dbReference type="FunFam" id="3.40.630.30:FF:000001">
    <property type="entry name" value="Histone acetyltransferase"/>
    <property type="match status" value="1"/>
</dbReference>
<accession>A0A5K3ERI6</accession>
<dbReference type="InterPro" id="IPR019787">
    <property type="entry name" value="Znf_PHD-finger"/>
</dbReference>
<evidence type="ECO:0000256" key="10">
    <source>
        <dbReference type="ARBA" id="ARBA00023242"/>
    </source>
</evidence>
<evidence type="ECO:0000256" key="11">
    <source>
        <dbReference type="PIRSR" id="PIRSR602717-51"/>
    </source>
</evidence>
<dbReference type="InterPro" id="IPR011011">
    <property type="entry name" value="Znf_FYVE_PHD"/>
</dbReference>
<feature type="region of interest" description="Disordered" evidence="13">
    <location>
        <begin position="934"/>
        <end position="1034"/>
    </location>
</feature>
<dbReference type="GO" id="GO:0006357">
    <property type="term" value="P:regulation of transcription by RNA polymerase II"/>
    <property type="evidence" value="ECO:0007669"/>
    <property type="project" value="TreeGrafter"/>
</dbReference>
<feature type="region of interest" description="Disordered" evidence="13">
    <location>
        <begin position="322"/>
        <end position="359"/>
    </location>
</feature>
<dbReference type="Pfam" id="PF01853">
    <property type="entry name" value="MOZ_SAS"/>
    <property type="match status" value="1"/>
</dbReference>
<evidence type="ECO:0000256" key="8">
    <source>
        <dbReference type="ARBA" id="ARBA00022853"/>
    </source>
</evidence>
<dbReference type="AlphaFoldDB" id="A0A5K3ERI6"/>
<dbReference type="PROSITE" id="PS01359">
    <property type="entry name" value="ZF_PHD_1"/>
    <property type="match status" value="1"/>
</dbReference>
<keyword evidence="10" id="KW-0539">Nucleus</keyword>
<dbReference type="Gene3D" id="3.40.630.30">
    <property type="match status" value="1"/>
</dbReference>
<evidence type="ECO:0000256" key="1">
    <source>
        <dbReference type="ARBA" id="ARBA00004123"/>
    </source>
</evidence>
<evidence type="ECO:0000256" key="3">
    <source>
        <dbReference type="ARBA" id="ARBA00013184"/>
    </source>
</evidence>
<keyword evidence="7" id="KW-0862">Zinc</keyword>
<dbReference type="PROSITE" id="PS51726">
    <property type="entry name" value="MYST_HAT"/>
    <property type="match status" value="1"/>
</dbReference>
<organism evidence="16">
    <name type="scientific">Mesocestoides corti</name>
    <name type="common">Flatworm</name>
    <dbReference type="NCBI Taxonomy" id="53468"/>
    <lineage>
        <taxon>Eukaryota</taxon>
        <taxon>Metazoa</taxon>
        <taxon>Spiralia</taxon>
        <taxon>Lophotrochozoa</taxon>
        <taxon>Platyhelminthes</taxon>
        <taxon>Cestoda</taxon>
        <taxon>Eucestoda</taxon>
        <taxon>Cyclophyllidea</taxon>
        <taxon>Mesocestoididae</taxon>
        <taxon>Mesocestoides</taxon>
    </lineage>
</organism>
<dbReference type="Gene3D" id="1.10.10.10">
    <property type="entry name" value="Winged helix-like DNA-binding domain superfamily/Winged helix DNA-binding domain"/>
    <property type="match status" value="1"/>
</dbReference>
<reference evidence="16" key="1">
    <citation type="submission" date="2019-11" db="UniProtKB">
        <authorList>
            <consortium name="WormBaseParasite"/>
        </authorList>
    </citation>
    <scope>IDENTIFICATION</scope>
</reference>
<feature type="compositionally biased region" description="Polar residues" evidence="13">
    <location>
        <begin position="555"/>
        <end position="567"/>
    </location>
</feature>
<dbReference type="InterPro" id="IPR036388">
    <property type="entry name" value="WH-like_DNA-bd_sf"/>
</dbReference>
<dbReference type="PANTHER" id="PTHR10615:SF217">
    <property type="entry name" value="HISTONE ACETYLTRANSFERASE"/>
    <property type="match status" value="1"/>
</dbReference>
<feature type="active site" description="Proton donor/acceptor" evidence="11">
    <location>
        <position position="823"/>
    </location>
</feature>
<feature type="compositionally biased region" description="Basic residues" evidence="13">
    <location>
        <begin position="992"/>
        <end position="1002"/>
    </location>
</feature>
<feature type="compositionally biased region" description="Low complexity" evidence="13">
    <location>
        <begin position="1003"/>
        <end position="1031"/>
    </location>
</feature>
<dbReference type="GO" id="GO:0005634">
    <property type="term" value="C:nucleus"/>
    <property type="evidence" value="ECO:0007669"/>
    <property type="project" value="UniProtKB-SubCell"/>
</dbReference>
<dbReference type="GO" id="GO:0003682">
    <property type="term" value="F:chromatin binding"/>
    <property type="evidence" value="ECO:0007669"/>
    <property type="project" value="TreeGrafter"/>
</dbReference>
<dbReference type="GO" id="GO:0008270">
    <property type="term" value="F:zinc ion binding"/>
    <property type="evidence" value="ECO:0007669"/>
    <property type="project" value="UniProtKB-KW"/>
</dbReference>
<dbReference type="Gene3D" id="3.30.40.10">
    <property type="entry name" value="Zinc/RING finger domain, C3HC4 (zinc finger)"/>
    <property type="match status" value="1"/>
</dbReference>
<comment type="similarity">
    <text evidence="2">Belongs to the MYST (SAS/MOZ) family.</text>
</comment>
<feature type="compositionally biased region" description="Low complexity" evidence="13">
    <location>
        <begin position="971"/>
        <end position="988"/>
    </location>
</feature>
<keyword evidence="6 12" id="KW-0863">Zinc-finger</keyword>
<evidence type="ECO:0000256" key="5">
    <source>
        <dbReference type="ARBA" id="ARBA00022723"/>
    </source>
</evidence>
<dbReference type="FunFam" id="3.30.60.60:FF:000001">
    <property type="entry name" value="Histone acetyltransferase"/>
    <property type="match status" value="1"/>
</dbReference>
<feature type="domain" description="PHD-type" evidence="14">
    <location>
        <begin position="134"/>
        <end position="193"/>
    </location>
</feature>
<dbReference type="CDD" id="cd15526">
    <property type="entry name" value="PHD1_MOZ_d4"/>
    <property type="match status" value="1"/>
</dbReference>
<feature type="compositionally biased region" description="Acidic residues" evidence="13">
    <location>
        <begin position="521"/>
        <end position="530"/>
    </location>
</feature>